<protein>
    <recommendedName>
        <fullName evidence="1">FRG domain-containing protein</fullName>
    </recommendedName>
</protein>
<feature type="domain" description="FRG" evidence="1">
    <location>
        <begin position="31"/>
        <end position="134"/>
    </location>
</feature>
<dbReference type="AlphaFoldDB" id="A0A364RBH9"/>
<evidence type="ECO:0000313" key="2">
    <source>
        <dbReference type="EMBL" id="RAU81700.1"/>
    </source>
</evidence>
<dbReference type="RefSeq" id="WP_112306380.1">
    <property type="nucleotide sequence ID" value="NZ_QMDV01000004.1"/>
</dbReference>
<dbReference type="SMART" id="SM00901">
    <property type="entry name" value="FRG"/>
    <property type="match status" value="1"/>
</dbReference>
<dbReference type="EMBL" id="QMDV01000004">
    <property type="protein sequence ID" value="RAU81700.1"/>
    <property type="molecule type" value="Genomic_DNA"/>
</dbReference>
<organism evidence="2 3">
    <name type="scientific">Pontibacter arcticus</name>
    <dbReference type="NCBI Taxonomy" id="2080288"/>
    <lineage>
        <taxon>Bacteria</taxon>
        <taxon>Pseudomonadati</taxon>
        <taxon>Bacteroidota</taxon>
        <taxon>Cytophagia</taxon>
        <taxon>Cytophagales</taxon>
        <taxon>Hymenobacteraceae</taxon>
        <taxon>Pontibacter</taxon>
    </lineage>
</organism>
<sequence>MRIFDRPQDHIFSVTKLLDHINSSLYTSKIDPGKWMFRGESNFDYTLKPSIGRLFGKEPFSSKEILLKFEKSSFNEFQVSSYNQLRESNLFILLAVAQHHGLKTRLLDWSFSALVALFFAVENESHFDTDGSFIAFQSQFPFNQHIQKSSSPFDMEEDYDFVFTPSLSRRIEAQQGIFQLFRDPTEEFSEASNLMKFRIPNSKKANIKRELEVLGISYKTIFPDLDGLCKTINYNKLQSQSIY</sequence>
<evidence type="ECO:0000259" key="1">
    <source>
        <dbReference type="SMART" id="SM00901"/>
    </source>
</evidence>
<dbReference type="InterPro" id="IPR014966">
    <property type="entry name" value="FRG-dom"/>
</dbReference>
<evidence type="ECO:0000313" key="3">
    <source>
        <dbReference type="Proteomes" id="UP000251692"/>
    </source>
</evidence>
<reference evidence="2 3" key="1">
    <citation type="submission" date="2018-06" db="EMBL/GenBank/DDBJ databases">
        <authorList>
            <person name="Liu Z.-W."/>
        </authorList>
    </citation>
    <scope>NUCLEOTIDE SEQUENCE [LARGE SCALE GENOMIC DNA]</scope>
    <source>
        <strain evidence="2 3">2b14</strain>
    </source>
</reference>
<accession>A0A364RBH9</accession>
<proteinExistence type="predicted"/>
<name>A0A364RBH9_9BACT</name>
<comment type="caution">
    <text evidence="2">The sequence shown here is derived from an EMBL/GenBank/DDBJ whole genome shotgun (WGS) entry which is preliminary data.</text>
</comment>
<dbReference type="OrthoDB" id="9816036at2"/>
<dbReference type="Pfam" id="PF08867">
    <property type="entry name" value="FRG"/>
    <property type="match status" value="1"/>
</dbReference>
<reference evidence="2 3" key="2">
    <citation type="submission" date="2018-07" db="EMBL/GenBank/DDBJ databases">
        <title>Pontibacter sp. 2b14 genomic sequence and assembly.</title>
        <authorList>
            <person name="Du Z.-J."/>
        </authorList>
    </citation>
    <scope>NUCLEOTIDE SEQUENCE [LARGE SCALE GENOMIC DNA]</scope>
    <source>
        <strain evidence="2 3">2b14</strain>
    </source>
</reference>
<dbReference type="Proteomes" id="UP000251692">
    <property type="component" value="Unassembled WGS sequence"/>
</dbReference>
<keyword evidence="3" id="KW-1185">Reference proteome</keyword>
<gene>
    <name evidence="2" type="ORF">DP923_13405</name>
</gene>